<dbReference type="AlphaFoldDB" id="A0A9K3DGK0"/>
<dbReference type="Proteomes" id="UP000215914">
    <property type="component" value="Unassembled WGS sequence"/>
</dbReference>
<protein>
    <submittedName>
        <fullName evidence="2">Uncharacterized protein</fullName>
    </submittedName>
</protein>
<comment type="caution">
    <text evidence="2">The sequence shown here is derived from an EMBL/GenBank/DDBJ whole genome shotgun (WGS) entry which is preliminary data.</text>
</comment>
<evidence type="ECO:0000313" key="2">
    <source>
        <dbReference type="EMBL" id="KAF5754966.1"/>
    </source>
</evidence>
<organism evidence="2 3">
    <name type="scientific">Helianthus annuus</name>
    <name type="common">Common sunflower</name>
    <dbReference type="NCBI Taxonomy" id="4232"/>
    <lineage>
        <taxon>Eukaryota</taxon>
        <taxon>Viridiplantae</taxon>
        <taxon>Streptophyta</taxon>
        <taxon>Embryophyta</taxon>
        <taxon>Tracheophyta</taxon>
        <taxon>Spermatophyta</taxon>
        <taxon>Magnoliopsida</taxon>
        <taxon>eudicotyledons</taxon>
        <taxon>Gunneridae</taxon>
        <taxon>Pentapetalae</taxon>
        <taxon>asterids</taxon>
        <taxon>campanulids</taxon>
        <taxon>Asterales</taxon>
        <taxon>Asteraceae</taxon>
        <taxon>Asteroideae</taxon>
        <taxon>Heliantheae alliance</taxon>
        <taxon>Heliantheae</taxon>
        <taxon>Helianthus</taxon>
    </lineage>
</organism>
<keyword evidence="3" id="KW-1185">Reference proteome</keyword>
<reference evidence="2" key="1">
    <citation type="journal article" date="2017" name="Nature">
        <title>The sunflower genome provides insights into oil metabolism, flowering and Asterid evolution.</title>
        <authorList>
            <person name="Badouin H."/>
            <person name="Gouzy J."/>
            <person name="Grassa C.J."/>
            <person name="Murat F."/>
            <person name="Staton S.E."/>
            <person name="Cottret L."/>
            <person name="Lelandais-Briere C."/>
            <person name="Owens G.L."/>
            <person name="Carrere S."/>
            <person name="Mayjonade B."/>
            <person name="Legrand L."/>
            <person name="Gill N."/>
            <person name="Kane N.C."/>
            <person name="Bowers J.E."/>
            <person name="Hubner S."/>
            <person name="Bellec A."/>
            <person name="Berard A."/>
            <person name="Berges H."/>
            <person name="Blanchet N."/>
            <person name="Boniface M.C."/>
            <person name="Brunel D."/>
            <person name="Catrice O."/>
            <person name="Chaidir N."/>
            <person name="Claudel C."/>
            <person name="Donnadieu C."/>
            <person name="Faraut T."/>
            <person name="Fievet G."/>
            <person name="Helmstetter N."/>
            <person name="King M."/>
            <person name="Knapp S.J."/>
            <person name="Lai Z."/>
            <person name="Le Paslier M.C."/>
            <person name="Lippi Y."/>
            <person name="Lorenzon L."/>
            <person name="Mandel J.R."/>
            <person name="Marage G."/>
            <person name="Marchand G."/>
            <person name="Marquand E."/>
            <person name="Bret-Mestries E."/>
            <person name="Morien E."/>
            <person name="Nambeesan S."/>
            <person name="Nguyen T."/>
            <person name="Pegot-Espagnet P."/>
            <person name="Pouilly N."/>
            <person name="Raftis F."/>
            <person name="Sallet E."/>
            <person name="Schiex T."/>
            <person name="Thomas J."/>
            <person name="Vandecasteele C."/>
            <person name="Vares D."/>
            <person name="Vear F."/>
            <person name="Vautrin S."/>
            <person name="Crespi M."/>
            <person name="Mangin B."/>
            <person name="Burke J.M."/>
            <person name="Salse J."/>
            <person name="Munos S."/>
            <person name="Vincourt P."/>
            <person name="Rieseberg L.H."/>
            <person name="Langlade N.B."/>
        </authorList>
    </citation>
    <scope>NUCLEOTIDE SEQUENCE</scope>
    <source>
        <tissue evidence="2">Leaves</tissue>
    </source>
</reference>
<accession>A0A9K3DGK0</accession>
<sequence>MVVTTAAASPPSAAVDDGGRSDGSRLGLFRFSSHWSNWFSLCSGYVDLFRSRVNRFSLDKHPRSFFWNSVYSCTIVCPYRVTSVFHPPNLLRSSALDNRKSCKTVSILATPFLCLPLFGV</sequence>
<proteinExistence type="predicted"/>
<name>A0A9K3DGK0_HELAN</name>
<evidence type="ECO:0000256" key="1">
    <source>
        <dbReference type="SAM" id="MobiDB-lite"/>
    </source>
</evidence>
<dbReference type="Gramene" id="mRNA:HanXRQr2_Chr17g0797231">
    <property type="protein sequence ID" value="mRNA:HanXRQr2_Chr17g0797231"/>
    <property type="gene ID" value="HanXRQr2_Chr17g0797231"/>
</dbReference>
<gene>
    <name evidence="2" type="ORF">HanXRQr2_Chr17g0797231</name>
</gene>
<feature type="region of interest" description="Disordered" evidence="1">
    <location>
        <begin position="1"/>
        <end position="21"/>
    </location>
</feature>
<evidence type="ECO:0000313" key="3">
    <source>
        <dbReference type="Proteomes" id="UP000215914"/>
    </source>
</evidence>
<feature type="compositionally biased region" description="Low complexity" evidence="1">
    <location>
        <begin position="1"/>
        <end position="16"/>
    </location>
</feature>
<reference evidence="2" key="2">
    <citation type="submission" date="2020-06" db="EMBL/GenBank/DDBJ databases">
        <title>Helianthus annuus Genome sequencing and assembly Release 2.</title>
        <authorList>
            <person name="Gouzy J."/>
            <person name="Langlade N."/>
            <person name="Munos S."/>
        </authorList>
    </citation>
    <scope>NUCLEOTIDE SEQUENCE</scope>
    <source>
        <tissue evidence="2">Leaves</tissue>
    </source>
</reference>
<dbReference type="EMBL" id="MNCJ02000332">
    <property type="protein sequence ID" value="KAF5754966.1"/>
    <property type="molecule type" value="Genomic_DNA"/>
</dbReference>